<evidence type="ECO:0000259" key="4">
    <source>
        <dbReference type="PROSITE" id="PS50222"/>
    </source>
</evidence>
<dbReference type="InterPro" id="IPR018247">
    <property type="entry name" value="EF_Hand_1_Ca_BS"/>
</dbReference>
<feature type="region of interest" description="Disordered" evidence="3">
    <location>
        <begin position="1"/>
        <end position="29"/>
    </location>
</feature>
<proteinExistence type="predicted"/>
<organism evidence="5 6">
    <name type="scientific">Cimex lectularius</name>
    <name type="common">Bed bug</name>
    <name type="synonym">Acanthia lectularia</name>
    <dbReference type="NCBI Taxonomy" id="79782"/>
    <lineage>
        <taxon>Eukaryota</taxon>
        <taxon>Metazoa</taxon>
        <taxon>Ecdysozoa</taxon>
        <taxon>Arthropoda</taxon>
        <taxon>Hexapoda</taxon>
        <taxon>Insecta</taxon>
        <taxon>Pterygota</taxon>
        <taxon>Neoptera</taxon>
        <taxon>Paraneoptera</taxon>
        <taxon>Hemiptera</taxon>
        <taxon>Heteroptera</taxon>
        <taxon>Panheteroptera</taxon>
        <taxon>Cimicomorpha</taxon>
        <taxon>Cimicidae</taxon>
        <taxon>Cimex</taxon>
    </lineage>
</organism>
<dbReference type="CDD" id="cd00051">
    <property type="entry name" value="EFh"/>
    <property type="match status" value="2"/>
</dbReference>
<accession>A0A8I6TBG9</accession>
<dbReference type="InterPro" id="IPR011992">
    <property type="entry name" value="EF-hand-dom_pair"/>
</dbReference>
<dbReference type="PROSITE" id="PS00018">
    <property type="entry name" value="EF_HAND_1"/>
    <property type="match status" value="2"/>
</dbReference>
<feature type="domain" description="EF-hand" evidence="4">
    <location>
        <begin position="95"/>
        <end position="130"/>
    </location>
</feature>
<dbReference type="Pfam" id="PF13499">
    <property type="entry name" value="EF-hand_7"/>
    <property type="match status" value="2"/>
</dbReference>
<dbReference type="PROSITE" id="PS50222">
    <property type="entry name" value="EF_HAND_2"/>
    <property type="match status" value="4"/>
</dbReference>
<dbReference type="InterPro" id="IPR002048">
    <property type="entry name" value="EF_hand_dom"/>
</dbReference>
<dbReference type="Gene3D" id="1.10.238.10">
    <property type="entry name" value="EF-hand"/>
    <property type="match status" value="2"/>
</dbReference>
<dbReference type="Proteomes" id="UP000494040">
    <property type="component" value="Unassembled WGS sequence"/>
</dbReference>
<evidence type="ECO:0000256" key="1">
    <source>
        <dbReference type="ARBA" id="ARBA00022737"/>
    </source>
</evidence>
<feature type="domain" description="EF-hand" evidence="4">
    <location>
        <begin position="132"/>
        <end position="167"/>
    </location>
</feature>
<gene>
    <name evidence="5" type="primary">106661698</name>
</gene>
<name>A0A8I6TBG9_CIMLE</name>
<sequence>MEEKPDYSEENIISAQDTKESDTKSEYSKQISAKSLASNDVKQLKKKKKPYPIQLLKDYQIEDLKKAFVVFDVKNEGRMSVRDLKTAIRACGFEPKKDEMRKFLSEFDPNDEGYISLSDFITMFTMKLAERDPKEEMLRAFKFFDRENKGGISFEDLKNCAFEVGEMLHDEELQEMMDEADINGDGLVDQDEFVKIMTKTYFYT</sequence>
<dbReference type="AlphaFoldDB" id="A0A8I6TBG9"/>
<evidence type="ECO:0000256" key="3">
    <source>
        <dbReference type="SAM" id="MobiDB-lite"/>
    </source>
</evidence>
<dbReference type="PANTHER" id="PTHR23048:SF59">
    <property type="entry name" value="EF-HAND SUPERFAMILY PROTEIN"/>
    <property type="match status" value="1"/>
</dbReference>
<dbReference type="KEGG" id="clec:106661698"/>
<dbReference type="OMA" id="HPGLTQQ"/>
<evidence type="ECO:0000256" key="2">
    <source>
        <dbReference type="ARBA" id="ARBA00022837"/>
    </source>
</evidence>
<feature type="compositionally biased region" description="Basic and acidic residues" evidence="3">
    <location>
        <begin position="17"/>
        <end position="27"/>
    </location>
</feature>
<dbReference type="OrthoDB" id="343296at2759"/>
<evidence type="ECO:0000313" key="5">
    <source>
        <dbReference type="EnsemblMetazoa" id="XP_014240731.1"/>
    </source>
</evidence>
<dbReference type="InterPro" id="IPR050230">
    <property type="entry name" value="CALM/Myosin/TropC-like"/>
</dbReference>
<evidence type="ECO:0000313" key="6">
    <source>
        <dbReference type="Proteomes" id="UP000494040"/>
    </source>
</evidence>
<protein>
    <recommendedName>
        <fullName evidence="4">EF-hand domain-containing protein</fullName>
    </recommendedName>
</protein>
<keyword evidence="6" id="KW-1185">Reference proteome</keyword>
<dbReference type="SMART" id="SM00054">
    <property type="entry name" value="EFh"/>
    <property type="match status" value="4"/>
</dbReference>
<dbReference type="PANTHER" id="PTHR23048">
    <property type="entry name" value="MYOSIN LIGHT CHAIN 1, 3"/>
    <property type="match status" value="1"/>
</dbReference>
<dbReference type="GO" id="GO:0005509">
    <property type="term" value="F:calcium ion binding"/>
    <property type="evidence" value="ECO:0007669"/>
    <property type="project" value="InterPro"/>
</dbReference>
<dbReference type="FunFam" id="1.10.238.10:FF:000001">
    <property type="entry name" value="Calmodulin 1"/>
    <property type="match status" value="1"/>
</dbReference>
<dbReference type="EnsemblMetazoa" id="XM_014385245.2">
    <property type="protein sequence ID" value="XP_014240731.1"/>
    <property type="gene ID" value="LOC106661698"/>
</dbReference>
<keyword evidence="1" id="KW-0677">Repeat</keyword>
<dbReference type="GO" id="GO:0016460">
    <property type="term" value="C:myosin II complex"/>
    <property type="evidence" value="ECO:0007669"/>
    <property type="project" value="TreeGrafter"/>
</dbReference>
<reference evidence="5" key="1">
    <citation type="submission" date="2022-01" db="UniProtKB">
        <authorList>
            <consortium name="EnsemblMetazoa"/>
        </authorList>
    </citation>
    <scope>IDENTIFICATION</scope>
</reference>
<feature type="domain" description="EF-hand" evidence="4">
    <location>
        <begin position="59"/>
        <end position="94"/>
    </location>
</feature>
<dbReference type="SUPFAM" id="SSF47473">
    <property type="entry name" value="EF-hand"/>
    <property type="match status" value="1"/>
</dbReference>
<keyword evidence="2" id="KW-0106">Calcium</keyword>
<feature type="domain" description="EF-hand" evidence="4">
    <location>
        <begin position="168"/>
        <end position="203"/>
    </location>
</feature>